<dbReference type="AlphaFoldDB" id="A0A4P9XPT3"/>
<evidence type="ECO:0000313" key="2">
    <source>
        <dbReference type="EMBL" id="RKP08024.1"/>
    </source>
</evidence>
<feature type="transmembrane region" description="Helical" evidence="1">
    <location>
        <begin position="155"/>
        <end position="175"/>
    </location>
</feature>
<feature type="transmembrane region" description="Helical" evidence="1">
    <location>
        <begin position="90"/>
        <end position="111"/>
    </location>
</feature>
<name>A0A4P9XPT3_9FUNG</name>
<feature type="transmembrane region" description="Helical" evidence="1">
    <location>
        <begin position="195"/>
        <end position="219"/>
    </location>
</feature>
<dbReference type="Proteomes" id="UP000271241">
    <property type="component" value="Unassembled WGS sequence"/>
</dbReference>
<keyword evidence="3" id="KW-1185">Reference proteome</keyword>
<proteinExistence type="predicted"/>
<evidence type="ECO:0000313" key="3">
    <source>
        <dbReference type="Proteomes" id="UP000271241"/>
    </source>
</evidence>
<organism evidence="2 3">
    <name type="scientific">Thamnocephalis sphaerospora</name>
    <dbReference type="NCBI Taxonomy" id="78915"/>
    <lineage>
        <taxon>Eukaryota</taxon>
        <taxon>Fungi</taxon>
        <taxon>Fungi incertae sedis</taxon>
        <taxon>Zoopagomycota</taxon>
        <taxon>Zoopagomycotina</taxon>
        <taxon>Zoopagomycetes</taxon>
        <taxon>Zoopagales</taxon>
        <taxon>Sigmoideomycetaceae</taxon>
        <taxon>Thamnocephalis</taxon>
    </lineage>
</organism>
<feature type="transmembrane region" description="Helical" evidence="1">
    <location>
        <begin position="240"/>
        <end position="260"/>
    </location>
</feature>
<keyword evidence="1" id="KW-1133">Transmembrane helix</keyword>
<gene>
    <name evidence="2" type="ORF">THASP1DRAFT_23911</name>
</gene>
<reference evidence="3" key="1">
    <citation type="journal article" date="2018" name="Nat. Microbiol.">
        <title>Leveraging single-cell genomics to expand the fungal tree of life.</title>
        <authorList>
            <person name="Ahrendt S.R."/>
            <person name="Quandt C.A."/>
            <person name="Ciobanu D."/>
            <person name="Clum A."/>
            <person name="Salamov A."/>
            <person name="Andreopoulos B."/>
            <person name="Cheng J.F."/>
            <person name="Woyke T."/>
            <person name="Pelin A."/>
            <person name="Henrissat B."/>
            <person name="Reynolds N.K."/>
            <person name="Benny G.L."/>
            <person name="Smith M.E."/>
            <person name="James T.Y."/>
            <person name="Grigoriev I.V."/>
        </authorList>
    </citation>
    <scope>NUCLEOTIDE SEQUENCE [LARGE SCALE GENOMIC DNA]</scope>
    <source>
        <strain evidence="3">RSA 1356</strain>
    </source>
</reference>
<dbReference type="OrthoDB" id="2256270at2759"/>
<keyword evidence="1" id="KW-0812">Transmembrane</keyword>
<protein>
    <submittedName>
        <fullName evidence="2">Uncharacterized protein</fullName>
    </submittedName>
</protein>
<keyword evidence="1" id="KW-0472">Membrane</keyword>
<feature type="transmembrane region" description="Helical" evidence="1">
    <location>
        <begin position="123"/>
        <end position="143"/>
    </location>
</feature>
<sequence>MPFWDVVDHDALLGKDWEKHAERLWGIPLHPLGEMSTFEYMMAAQGDLQEMRARSLGAYMQHVINAMGNYIFFRNVIVSLKMLYRRPYTLATWCCLIQSLAGVAYTLYALALPMPGGPSCRSVLWNIGIGLAISPICVSITLLQKAYIVHNRSRWLLITGIILMLPQPLVTYYAWTSPAVMVPVTACLSLYPAYFPWIKLATDAPINMVFSAAFLTVVYRQYCLFGSGAWRRLMRNGIQTMCLVVISNFICMLAAALSLLGPLSEMFIVLDWILTSLLLVYHSTHLRSDTSNSHDPHTPNVMIGFSQIKAAESMHMPEHTITADQAKYSTGPRYVSYDGDDAPLPH</sequence>
<dbReference type="EMBL" id="KZ992646">
    <property type="protein sequence ID" value="RKP08024.1"/>
    <property type="molecule type" value="Genomic_DNA"/>
</dbReference>
<accession>A0A4P9XPT3</accession>
<evidence type="ECO:0000256" key="1">
    <source>
        <dbReference type="SAM" id="Phobius"/>
    </source>
</evidence>